<evidence type="ECO:0000313" key="1">
    <source>
        <dbReference type="EMBL" id="KKU33447.1"/>
    </source>
</evidence>
<evidence type="ECO:0000313" key="2">
    <source>
        <dbReference type="Proteomes" id="UP000034705"/>
    </source>
</evidence>
<gene>
    <name evidence="1" type="ORF">UX45_C0009G0015</name>
</gene>
<proteinExistence type="predicted"/>
<dbReference type="EMBL" id="LCMG01000009">
    <property type="protein sequence ID" value="KKU33447.1"/>
    <property type="molecule type" value="Genomic_DNA"/>
</dbReference>
<dbReference type="Proteomes" id="UP000034705">
    <property type="component" value="Unassembled WGS sequence"/>
</dbReference>
<organism evidence="1 2">
    <name type="scientific">Candidatus Uhrbacteria bacterium GW2011_GWF2_46_218</name>
    <dbReference type="NCBI Taxonomy" id="1619001"/>
    <lineage>
        <taxon>Bacteria</taxon>
        <taxon>Candidatus Uhriibacteriota</taxon>
    </lineage>
</organism>
<reference evidence="1 2" key="1">
    <citation type="journal article" date="2015" name="Nature">
        <title>rRNA introns, odd ribosomes, and small enigmatic genomes across a large radiation of phyla.</title>
        <authorList>
            <person name="Brown C.T."/>
            <person name="Hug L.A."/>
            <person name="Thomas B.C."/>
            <person name="Sharon I."/>
            <person name="Castelle C.J."/>
            <person name="Singh A."/>
            <person name="Wilkins M.J."/>
            <person name="Williams K.H."/>
            <person name="Banfield J.F."/>
        </authorList>
    </citation>
    <scope>NUCLEOTIDE SEQUENCE [LARGE SCALE GENOMIC DNA]</scope>
</reference>
<accession>A0A0G1PL71</accession>
<dbReference type="AlphaFoldDB" id="A0A0G1PL71"/>
<protein>
    <submittedName>
        <fullName evidence="1">Uncharacterized protein</fullName>
    </submittedName>
</protein>
<name>A0A0G1PL71_9BACT</name>
<sequence>MVVTEGYLYHQLTRPSDKPAWRCNLERIADFLDQEAAEMRKTAEVIRSLCEVLSSADSTQRKDITQMLFVQAQEAAVIHGRIRTAVRAVLKTRISALSAFLQSPREP</sequence>
<comment type="caution">
    <text evidence="1">The sequence shown here is derived from an EMBL/GenBank/DDBJ whole genome shotgun (WGS) entry which is preliminary data.</text>
</comment>